<reference evidence="4" key="1">
    <citation type="submission" date="2021-04" db="EMBL/GenBank/DDBJ databases">
        <authorList>
            <consortium name="Wellcome Sanger Institute Data Sharing"/>
        </authorList>
    </citation>
    <scope>NUCLEOTIDE SEQUENCE [LARGE SCALE GENOMIC DNA]</scope>
</reference>
<reference evidence="4" key="3">
    <citation type="submission" date="2025-09" db="UniProtKB">
        <authorList>
            <consortium name="Ensembl"/>
        </authorList>
    </citation>
    <scope>IDENTIFICATION</scope>
</reference>
<dbReference type="InParanoid" id="A0A665W4C0"/>
<dbReference type="Ensembl" id="ENSENLT00000039705.1">
    <property type="protein sequence ID" value="ENSENLP00000038685.1"/>
    <property type="gene ID" value="ENSENLG00000016706.1"/>
</dbReference>
<dbReference type="PANTHER" id="PTHR46599">
    <property type="entry name" value="PIGGYBAC TRANSPOSABLE ELEMENT-DERIVED PROTEIN 4"/>
    <property type="match status" value="1"/>
</dbReference>
<accession>A0A665W4C0</accession>
<evidence type="ECO:0000256" key="2">
    <source>
        <dbReference type="SAM" id="Phobius"/>
    </source>
</evidence>
<keyword evidence="5" id="KW-1185">Reference proteome</keyword>
<feature type="transmembrane region" description="Helical" evidence="2">
    <location>
        <begin position="293"/>
        <end position="314"/>
    </location>
</feature>
<evidence type="ECO:0000313" key="5">
    <source>
        <dbReference type="Proteomes" id="UP000472264"/>
    </source>
</evidence>
<keyword evidence="2" id="KW-0472">Membrane</keyword>
<keyword evidence="2" id="KW-0812">Transmembrane</keyword>
<name>A0A665W4C0_ECHNA</name>
<dbReference type="Pfam" id="PF13843">
    <property type="entry name" value="DDE_Tnp_1_7"/>
    <property type="match status" value="1"/>
</dbReference>
<sequence>MYYNFRTRKLNVYVFCFFPPFHIWFYSDEDYESLISKLPRSQKHRRSPPGLLQPLSPGLQTSNRKRSLSTQRTSAPAIKCGKGGSVDSVEEDRWYDREEEDIKPSPLKFMPTRTPGPTFDITTAWSPLSLFQLFFSPSVIRKIIDNTNANAAKRKEAGMKFKWEVLTVKDFYIFLAIITFTGLVSVHHRADYWRKKWPYNFCFPSDHMTRDRFEAILWSLHLSDPKEDEENDSKRKTLEYDRLFKLKPFYTELVTACKVHFQPYQNLSIDERMVASKSRISMRQYMKNKPTKWGFKLFVLADAATGYTWNFFIYTGRNKSPTGRGLSFSAVMDLLHFPLLGSGYMLYTDNFYTSPALFTELSKKNFGCCGTIRKNHIDFPRTQNNDLPKKPERGDLRWIRSGKLLFVKWMDTREVAMCSTVHQAYSGQTVRRRVKLDGEWQIIAIPVPDTVKDYNRSMGGVDLSDALIGSYSVGHKTMKWYKTLFYHFMDIAVVNSYLLHKELHKLRNDQTQTKPFTHKAFREQLAKEMLEFVGATVTPPPPSTTCVPLFFEGLRKYCKRCFKDGKPRVKTNIYCRGCQVPLCLTQKKNCFRQWHDGK</sequence>
<organism evidence="4 5">
    <name type="scientific">Echeneis naucrates</name>
    <name type="common">Live sharksucker</name>
    <dbReference type="NCBI Taxonomy" id="173247"/>
    <lineage>
        <taxon>Eukaryota</taxon>
        <taxon>Metazoa</taxon>
        <taxon>Chordata</taxon>
        <taxon>Craniata</taxon>
        <taxon>Vertebrata</taxon>
        <taxon>Euteleostomi</taxon>
        <taxon>Actinopterygii</taxon>
        <taxon>Neopterygii</taxon>
        <taxon>Teleostei</taxon>
        <taxon>Neoteleostei</taxon>
        <taxon>Acanthomorphata</taxon>
        <taxon>Carangaria</taxon>
        <taxon>Carangiformes</taxon>
        <taxon>Echeneidae</taxon>
        <taxon>Echeneis</taxon>
    </lineage>
</organism>
<reference evidence="4" key="2">
    <citation type="submission" date="2025-08" db="UniProtKB">
        <authorList>
            <consortium name="Ensembl"/>
        </authorList>
    </citation>
    <scope>IDENTIFICATION</scope>
</reference>
<feature type="region of interest" description="Disordered" evidence="1">
    <location>
        <begin position="41"/>
        <end position="85"/>
    </location>
</feature>
<protein>
    <recommendedName>
        <fullName evidence="3">PiggyBac transposable element-derived protein domain-containing protein</fullName>
    </recommendedName>
</protein>
<dbReference type="Proteomes" id="UP000472264">
    <property type="component" value="Chromosome 1"/>
</dbReference>
<proteinExistence type="predicted"/>
<keyword evidence="2" id="KW-1133">Transmembrane helix</keyword>
<dbReference type="OMA" id="CMSEDSE"/>
<dbReference type="AlphaFoldDB" id="A0A665W4C0"/>
<feature type="transmembrane region" description="Helical" evidence="2">
    <location>
        <begin position="171"/>
        <end position="188"/>
    </location>
</feature>
<dbReference type="PANTHER" id="PTHR46599:SF3">
    <property type="entry name" value="PIGGYBAC TRANSPOSABLE ELEMENT-DERIVED PROTEIN 4"/>
    <property type="match status" value="1"/>
</dbReference>
<dbReference type="InterPro" id="IPR029526">
    <property type="entry name" value="PGBD"/>
</dbReference>
<feature type="domain" description="PiggyBac transposable element-derived protein" evidence="3">
    <location>
        <begin position="126"/>
        <end position="497"/>
    </location>
</feature>
<feature type="compositionally biased region" description="Low complexity" evidence="1">
    <location>
        <begin position="48"/>
        <end position="60"/>
    </location>
</feature>
<evidence type="ECO:0000313" key="4">
    <source>
        <dbReference type="Ensembl" id="ENSENLP00000038685.1"/>
    </source>
</evidence>
<evidence type="ECO:0000259" key="3">
    <source>
        <dbReference type="Pfam" id="PF13843"/>
    </source>
</evidence>
<evidence type="ECO:0000256" key="1">
    <source>
        <dbReference type="SAM" id="MobiDB-lite"/>
    </source>
</evidence>